<proteinExistence type="inferred from homology"/>
<evidence type="ECO:0000313" key="12">
    <source>
        <dbReference type="EMBL" id="AXY78554.1"/>
    </source>
</evidence>
<dbReference type="SUPFAM" id="SSF52540">
    <property type="entry name" value="P-loop containing nucleoside triphosphate hydrolases"/>
    <property type="match status" value="1"/>
</dbReference>
<dbReference type="InterPro" id="IPR003395">
    <property type="entry name" value="RecF/RecN/SMC_N"/>
</dbReference>
<dbReference type="GO" id="GO:0000731">
    <property type="term" value="P:DNA synthesis involved in DNA repair"/>
    <property type="evidence" value="ECO:0007669"/>
    <property type="project" value="TreeGrafter"/>
</dbReference>
<evidence type="ECO:0000256" key="10">
    <source>
        <dbReference type="RuleBase" id="RU000578"/>
    </source>
</evidence>
<keyword evidence="6 9" id="KW-0547">Nucleotide-binding</keyword>
<keyword evidence="4 9" id="KW-0963">Cytoplasm</keyword>
<evidence type="ECO:0000313" key="13">
    <source>
        <dbReference type="Proteomes" id="UP000263900"/>
    </source>
</evidence>
<dbReference type="InterPro" id="IPR001238">
    <property type="entry name" value="DNA-binding_RecF"/>
</dbReference>
<dbReference type="Pfam" id="PF02463">
    <property type="entry name" value="SMC_N"/>
    <property type="match status" value="1"/>
</dbReference>
<evidence type="ECO:0000256" key="4">
    <source>
        <dbReference type="ARBA" id="ARBA00022490"/>
    </source>
</evidence>
<dbReference type="Gene3D" id="3.40.50.300">
    <property type="entry name" value="P-loop containing nucleotide triphosphate hydrolases"/>
    <property type="match status" value="1"/>
</dbReference>
<gene>
    <name evidence="9 12" type="primary">recF</name>
    <name evidence="12" type="ORF">D3H65_07755</name>
</gene>
<comment type="subcellular location">
    <subcellularLocation>
        <location evidence="1 9 10">Cytoplasm</location>
    </subcellularLocation>
</comment>
<keyword evidence="5 9" id="KW-0235">DNA replication</keyword>
<dbReference type="EMBL" id="CP032157">
    <property type="protein sequence ID" value="AXY78554.1"/>
    <property type="molecule type" value="Genomic_DNA"/>
</dbReference>
<comment type="similarity">
    <text evidence="2 9 10">Belongs to the RecF family.</text>
</comment>
<dbReference type="GO" id="GO:0005524">
    <property type="term" value="F:ATP binding"/>
    <property type="evidence" value="ECO:0007669"/>
    <property type="project" value="UniProtKB-UniRule"/>
</dbReference>
<keyword evidence="13" id="KW-1185">Reference proteome</keyword>
<dbReference type="InterPro" id="IPR042174">
    <property type="entry name" value="RecF_2"/>
</dbReference>
<accession>A0A3B7MVQ2</accession>
<evidence type="ECO:0000256" key="6">
    <source>
        <dbReference type="ARBA" id="ARBA00022741"/>
    </source>
</evidence>
<evidence type="ECO:0000256" key="9">
    <source>
        <dbReference type="HAMAP-Rule" id="MF_00365"/>
    </source>
</evidence>
<evidence type="ECO:0000256" key="3">
    <source>
        <dbReference type="ARBA" id="ARBA00020170"/>
    </source>
</evidence>
<dbReference type="PANTHER" id="PTHR32182:SF0">
    <property type="entry name" value="DNA REPLICATION AND REPAIR PROTEIN RECF"/>
    <property type="match status" value="1"/>
</dbReference>
<evidence type="ECO:0000256" key="5">
    <source>
        <dbReference type="ARBA" id="ARBA00022705"/>
    </source>
</evidence>
<name>A0A3B7MVQ2_9BACT</name>
<reference evidence="12 13" key="1">
    <citation type="submission" date="2018-09" db="EMBL/GenBank/DDBJ databases">
        <title>Genome sequencing of strain 6GH32-13.</title>
        <authorList>
            <person name="Weon H.-Y."/>
            <person name="Heo J."/>
            <person name="Kwon S.-W."/>
        </authorList>
    </citation>
    <scope>NUCLEOTIDE SEQUENCE [LARGE SCALE GENOMIC DNA]</scope>
    <source>
        <strain evidence="12 13">5GH32-13</strain>
    </source>
</reference>
<dbReference type="GO" id="GO:0009432">
    <property type="term" value="P:SOS response"/>
    <property type="evidence" value="ECO:0007669"/>
    <property type="project" value="UniProtKB-UniRule"/>
</dbReference>
<dbReference type="NCBIfam" id="TIGR00611">
    <property type="entry name" value="recf"/>
    <property type="match status" value="1"/>
</dbReference>
<evidence type="ECO:0000256" key="7">
    <source>
        <dbReference type="ARBA" id="ARBA00022840"/>
    </source>
</evidence>
<keyword evidence="9 10" id="KW-0742">SOS response</keyword>
<sequence length="360" mass="41605">MLKLDSISLVQFKNYQQTAFTFDNRIVGIAGKNGVGKTNLLDAIYYCCFTKSYFARSDGQNVWRGAGGFRIEAHFTLAGEPMKVVCILRENGKKEFLLNDEPYEKFAHHIGRFPCVIIAPDDIQIITGGSEERRRFLDALLSQLDATYLQHLIDYNKVLQQRNSFLKSLAEKRQADMGLLDVYDEQLVHYGNYVHGKRKSFLQEFIPAVQKFYQQIAGVEEPLHITYESQLLQYSFPDLFFRFREKDMLLQRTTGGIHKDDLDIRLQQQSFKLIASQGQRKSLLFALKLAEFEALKNAKGFAPLLLLDDVFEKLDEHRMHNLLSQVCLENEGQLFITDTHEDRIRKHFGQLVGSYQVICL</sequence>
<dbReference type="GO" id="GO:0003697">
    <property type="term" value="F:single-stranded DNA binding"/>
    <property type="evidence" value="ECO:0007669"/>
    <property type="project" value="UniProtKB-UniRule"/>
</dbReference>
<evidence type="ECO:0000256" key="8">
    <source>
        <dbReference type="ARBA" id="ARBA00023125"/>
    </source>
</evidence>
<keyword evidence="9 10" id="KW-0234">DNA repair</keyword>
<keyword evidence="9 10" id="KW-0227">DNA damage</keyword>
<dbReference type="PANTHER" id="PTHR32182">
    <property type="entry name" value="DNA REPLICATION AND REPAIR PROTEIN RECF"/>
    <property type="match status" value="1"/>
</dbReference>
<dbReference type="Proteomes" id="UP000263900">
    <property type="component" value="Chromosome"/>
</dbReference>
<dbReference type="InterPro" id="IPR027417">
    <property type="entry name" value="P-loop_NTPase"/>
</dbReference>
<dbReference type="InterPro" id="IPR018078">
    <property type="entry name" value="DNA-binding_RecF_CS"/>
</dbReference>
<dbReference type="PROSITE" id="PS00618">
    <property type="entry name" value="RECF_2"/>
    <property type="match status" value="1"/>
</dbReference>
<feature type="domain" description="RecF/RecN/SMC N-terminal" evidence="11">
    <location>
        <begin position="4"/>
        <end position="355"/>
    </location>
</feature>
<evidence type="ECO:0000259" key="11">
    <source>
        <dbReference type="Pfam" id="PF02463"/>
    </source>
</evidence>
<keyword evidence="7 9" id="KW-0067">ATP-binding</keyword>
<dbReference type="KEGG" id="pseg:D3H65_07755"/>
<organism evidence="12 13">
    <name type="scientific">Paraflavitalea soli</name>
    <dbReference type="NCBI Taxonomy" id="2315862"/>
    <lineage>
        <taxon>Bacteria</taxon>
        <taxon>Pseudomonadati</taxon>
        <taxon>Bacteroidota</taxon>
        <taxon>Chitinophagia</taxon>
        <taxon>Chitinophagales</taxon>
        <taxon>Chitinophagaceae</taxon>
        <taxon>Paraflavitalea</taxon>
    </lineage>
</organism>
<evidence type="ECO:0000256" key="1">
    <source>
        <dbReference type="ARBA" id="ARBA00004496"/>
    </source>
</evidence>
<feature type="binding site" evidence="9">
    <location>
        <begin position="31"/>
        <end position="38"/>
    </location>
    <ligand>
        <name>ATP</name>
        <dbReference type="ChEBI" id="CHEBI:30616"/>
    </ligand>
</feature>
<dbReference type="GO" id="GO:0005737">
    <property type="term" value="C:cytoplasm"/>
    <property type="evidence" value="ECO:0007669"/>
    <property type="project" value="UniProtKB-SubCell"/>
</dbReference>
<keyword evidence="8 9" id="KW-0238">DNA-binding</keyword>
<protein>
    <recommendedName>
        <fullName evidence="3 9">DNA replication and repair protein RecF</fullName>
    </recommendedName>
</protein>
<comment type="function">
    <text evidence="9 10">The RecF protein is involved in DNA metabolism; it is required for DNA replication and normal SOS inducibility. RecF binds preferentially to single-stranded, linear DNA. It also seems to bind ATP.</text>
</comment>
<dbReference type="Gene3D" id="1.20.1050.90">
    <property type="entry name" value="RecF/RecN/SMC, N-terminal domain"/>
    <property type="match status" value="1"/>
</dbReference>
<dbReference type="GO" id="GO:0006302">
    <property type="term" value="P:double-strand break repair"/>
    <property type="evidence" value="ECO:0007669"/>
    <property type="project" value="TreeGrafter"/>
</dbReference>
<dbReference type="PROSITE" id="PS00617">
    <property type="entry name" value="RECF_1"/>
    <property type="match status" value="1"/>
</dbReference>
<dbReference type="GO" id="GO:0006260">
    <property type="term" value="P:DNA replication"/>
    <property type="evidence" value="ECO:0007669"/>
    <property type="project" value="UniProtKB-UniRule"/>
</dbReference>
<dbReference type="AlphaFoldDB" id="A0A3B7MVQ2"/>
<dbReference type="OrthoDB" id="9803889at2"/>
<evidence type="ECO:0000256" key="2">
    <source>
        <dbReference type="ARBA" id="ARBA00008016"/>
    </source>
</evidence>
<dbReference type="HAMAP" id="MF_00365">
    <property type="entry name" value="RecF"/>
    <property type="match status" value="1"/>
</dbReference>